<evidence type="ECO:0000256" key="3">
    <source>
        <dbReference type="ARBA" id="ARBA00023004"/>
    </source>
</evidence>
<dbReference type="Pfam" id="PF00355">
    <property type="entry name" value="Rieske"/>
    <property type="match status" value="1"/>
</dbReference>
<evidence type="ECO:0000259" key="5">
    <source>
        <dbReference type="PROSITE" id="PS51296"/>
    </source>
</evidence>
<keyword evidence="3" id="KW-0408">Iron</keyword>
<keyword evidence="1" id="KW-0001">2Fe-2S</keyword>
<proteinExistence type="predicted"/>
<keyword evidence="7" id="KW-1185">Reference proteome</keyword>
<dbReference type="eggNOG" id="COG2146">
    <property type="taxonomic scope" value="Bacteria"/>
</dbReference>
<organism evidence="6 7">
    <name type="scientific">Kineosphaera limosa NBRC 100340</name>
    <dbReference type="NCBI Taxonomy" id="1184609"/>
    <lineage>
        <taxon>Bacteria</taxon>
        <taxon>Bacillati</taxon>
        <taxon>Actinomycetota</taxon>
        <taxon>Actinomycetes</taxon>
        <taxon>Micrococcales</taxon>
        <taxon>Dermatophilaceae</taxon>
        <taxon>Kineosphaera</taxon>
    </lineage>
</organism>
<feature type="domain" description="Rieske" evidence="5">
    <location>
        <begin position="8"/>
        <end position="104"/>
    </location>
</feature>
<protein>
    <submittedName>
        <fullName evidence="6">Putative dioxygenase</fullName>
    </submittedName>
</protein>
<evidence type="ECO:0000256" key="1">
    <source>
        <dbReference type="ARBA" id="ARBA00022714"/>
    </source>
</evidence>
<dbReference type="PANTHER" id="PTHR21496">
    <property type="entry name" value="FERREDOXIN-RELATED"/>
    <property type="match status" value="1"/>
</dbReference>
<accession>K6W5N2</accession>
<dbReference type="GO" id="GO:0016705">
    <property type="term" value="F:oxidoreductase activity, acting on paired donors, with incorporation or reduction of molecular oxygen"/>
    <property type="evidence" value="ECO:0007669"/>
    <property type="project" value="UniProtKB-ARBA"/>
</dbReference>
<evidence type="ECO:0000313" key="7">
    <source>
        <dbReference type="Proteomes" id="UP000008366"/>
    </source>
</evidence>
<dbReference type="EMBL" id="BAHD01000005">
    <property type="protein sequence ID" value="GAB94480.1"/>
    <property type="molecule type" value="Genomic_DNA"/>
</dbReference>
<dbReference type="GO" id="GO:0004497">
    <property type="term" value="F:monooxygenase activity"/>
    <property type="evidence" value="ECO:0007669"/>
    <property type="project" value="UniProtKB-ARBA"/>
</dbReference>
<dbReference type="STRING" id="1184609.KILIM_005_00970"/>
<comment type="caution">
    <text evidence="6">The sequence shown here is derived from an EMBL/GenBank/DDBJ whole genome shotgun (WGS) entry which is preliminary data.</text>
</comment>
<dbReference type="CDD" id="cd03528">
    <property type="entry name" value="Rieske_RO_ferredoxin"/>
    <property type="match status" value="1"/>
</dbReference>
<dbReference type="Proteomes" id="UP000008366">
    <property type="component" value="Unassembled WGS sequence"/>
</dbReference>
<dbReference type="InterPro" id="IPR036922">
    <property type="entry name" value="Rieske_2Fe-2S_sf"/>
</dbReference>
<gene>
    <name evidence="6" type="ORF">KILIM_005_00970</name>
</gene>
<dbReference type="RefSeq" id="WP_006591013.1">
    <property type="nucleotide sequence ID" value="NZ_BAHD01000005.1"/>
</dbReference>
<dbReference type="SUPFAM" id="SSF50022">
    <property type="entry name" value="ISP domain"/>
    <property type="match status" value="1"/>
</dbReference>
<keyword evidence="6" id="KW-0560">Oxidoreductase</keyword>
<dbReference type="AlphaFoldDB" id="K6W5N2"/>
<evidence type="ECO:0000256" key="4">
    <source>
        <dbReference type="ARBA" id="ARBA00023014"/>
    </source>
</evidence>
<sequence>MSLPATYELVCGLEELPQVGAALAEIGGEKVAMVRTADGTVHAVQDTCTHGAVSLSEGEVEGCAIECWLHGSRFDLRTGKPLTPPATVPIRVYSVKIEGTDVYVSVAPSAAEEN</sequence>
<evidence type="ECO:0000313" key="6">
    <source>
        <dbReference type="EMBL" id="GAB94480.1"/>
    </source>
</evidence>
<evidence type="ECO:0000256" key="2">
    <source>
        <dbReference type="ARBA" id="ARBA00022723"/>
    </source>
</evidence>
<dbReference type="GO" id="GO:0051537">
    <property type="term" value="F:2 iron, 2 sulfur cluster binding"/>
    <property type="evidence" value="ECO:0007669"/>
    <property type="project" value="UniProtKB-KW"/>
</dbReference>
<dbReference type="OrthoDB" id="147178at2"/>
<keyword evidence="4" id="KW-0411">Iron-sulfur</keyword>
<keyword evidence="2" id="KW-0479">Metal-binding</keyword>
<dbReference type="GO" id="GO:0046872">
    <property type="term" value="F:metal ion binding"/>
    <property type="evidence" value="ECO:0007669"/>
    <property type="project" value="UniProtKB-KW"/>
</dbReference>
<name>K6W5N2_9MICO</name>
<keyword evidence="6" id="KW-0223">Dioxygenase</keyword>
<dbReference type="PROSITE" id="PS51296">
    <property type="entry name" value="RIESKE"/>
    <property type="match status" value="1"/>
</dbReference>
<dbReference type="Gene3D" id="2.102.10.10">
    <property type="entry name" value="Rieske [2Fe-2S] iron-sulphur domain"/>
    <property type="match status" value="1"/>
</dbReference>
<dbReference type="GO" id="GO:0051213">
    <property type="term" value="F:dioxygenase activity"/>
    <property type="evidence" value="ECO:0007669"/>
    <property type="project" value="UniProtKB-KW"/>
</dbReference>
<dbReference type="InterPro" id="IPR017941">
    <property type="entry name" value="Rieske_2Fe-2S"/>
</dbReference>
<dbReference type="PANTHER" id="PTHR21496:SF23">
    <property type="entry name" value="3-PHENYLPROPIONATE_CINNAMIC ACID DIOXYGENASE FERREDOXIN SUBUNIT"/>
    <property type="match status" value="1"/>
</dbReference>
<reference evidence="6 7" key="1">
    <citation type="submission" date="2012-08" db="EMBL/GenBank/DDBJ databases">
        <title>Whole genome shotgun sequence of Kineosphaera limosa NBRC 100340.</title>
        <authorList>
            <person name="Yoshida I."/>
            <person name="Isaki S."/>
            <person name="Hosoyama A."/>
            <person name="Tsuchikane K."/>
            <person name="Katsumata H."/>
            <person name="Ando Y."/>
            <person name="Ohji S."/>
            <person name="Hamada M."/>
            <person name="Tamura T."/>
            <person name="Yamazoe A."/>
            <person name="Yamazaki S."/>
            <person name="Fujita N."/>
        </authorList>
    </citation>
    <scope>NUCLEOTIDE SEQUENCE [LARGE SCALE GENOMIC DNA]</scope>
    <source>
        <strain evidence="6 7">NBRC 100340</strain>
    </source>
</reference>